<dbReference type="FunFam" id="1.10.8.60:FF:000014">
    <property type="entry name" value="DNA-binding transcriptional regulator NtrC"/>
    <property type="match status" value="1"/>
</dbReference>
<dbReference type="PRINTS" id="PR01590">
    <property type="entry name" value="HTHFIS"/>
</dbReference>
<dbReference type="SUPFAM" id="SSF52172">
    <property type="entry name" value="CheY-like"/>
    <property type="match status" value="1"/>
</dbReference>
<dbReference type="Pfam" id="PF25601">
    <property type="entry name" value="AAA_lid_14"/>
    <property type="match status" value="1"/>
</dbReference>
<dbReference type="InterPro" id="IPR011006">
    <property type="entry name" value="CheY-like_superfamily"/>
</dbReference>
<keyword evidence="7" id="KW-0597">Phosphoprotein</keyword>
<proteinExistence type="predicted"/>
<dbReference type="CDD" id="cd00009">
    <property type="entry name" value="AAA"/>
    <property type="match status" value="1"/>
</dbReference>
<dbReference type="Gene3D" id="3.40.50.2300">
    <property type="match status" value="1"/>
</dbReference>
<dbReference type="Pfam" id="PF02954">
    <property type="entry name" value="HTH_8"/>
    <property type="match status" value="1"/>
</dbReference>
<keyword evidence="2" id="KW-0067">ATP-binding</keyword>
<dbReference type="InterPro" id="IPR002078">
    <property type="entry name" value="Sigma_54_int"/>
</dbReference>
<gene>
    <name evidence="10" type="ORF">ENV54_05265</name>
</gene>
<dbReference type="InterPro" id="IPR025944">
    <property type="entry name" value="Sigma_54_int_dom_CS"/>
</dbReference>
<dbReference type="GO" id="GO:0006355">
    <property type="term" value="P:regulation of DNA-templated transcription"/>
    <property type="evidence" value="ECO:0007669"/>
    <property type="project" value="InterPro"/>
</dbReference>
<evidence type="ECO:0000313" key="10">
    <source>
        <dbReference type="EMBL" id="HGH60691.1"/>
    </source>
</evidence>
<evidence type="ECO:0000259" key="9">
    <source>
        <dbReference type="PROSITE" id="PS50110"/>
    </source>
</evidence>
<dbReference type="SUPFAM" id="SSF46689">
    <property type="entry name" value="Homeodomain-like"/>
    <property type="match status" value="1"/>
</dbReference>
<dbReference type="PANTHER" id="PTHR32071:SF119">
    <property type="entry name" value="SIGMA L-DEPENDENT TRANSCRIPTIONAL REGULATOR YPLP-RELATED"/>
    <property type="match status" value="1"/>
</dbReference>
<evidence type="ECO:0000256" key="6">
    <source>
        <dbReference type="ARBA" id="ARBA00023163"/>
    </source>
</evidence>
<protein>
    <submittedName>
        <fullName evidence="10">Sigma-54-dependent Fis family transcriptional regulator</fullName>
    </submittedName>
</protein>
<dbReference type="PROSITE" id="PS00675">
    <property type="entry name" value="SIGMA54_INTERACT_1"/>
    <property type="match status" value="1"/>
</dbReference>
<evidence type="ECO:0000256" key="3">
    <source>
        <dbReference type="ARBA" id="ARBA00023015"/>
    </source>
</evidence>
<feature type="domain" description="Sigma-54 factor interaction" evidence="8">
    <location>
        <begin position="150"/>
        <end position="379"/>
    </location>
</feature>
<keyword evidence="1" id="KW-0547">Nucleotide-binding</keyword>
<evidence type="ECO:0000256" key="1">
    <source>
        <dbReference type="ARBA" id="ARBA00022741"/>
    </source>
</evidence>
<evidence type="ECO:0000259" key="8">
    <source>
        <dbReference type="PROSITE" id="PS50045"/>
    </source>
</evidence>
<dbReference type="InterPro" id="IPR058031">
    <property type="entry name" value="AAA_lid_NorR"/>
</dbReference>
<reference evidence="10" key="1">
    <citation type="journal article" date="2020" name="mSystems">
        <title>Genome- and Community-Level Interaction Insights into Carbon Utilization and Element Cycling Functions of Hydrothermarchaeota in Hydrothermal Sediment.</title>
        <authorList>
            <person name="Zhou Z."/>
            <person name="Liu Y."/>
            <person name="Xu W."/>
            <person name="Pan J."/>
            <person name="Luo Z.H."/>
            <person name="Li M."/>
        </authorList>
    </citation>
    <scope>NUCLEOTIDE SEQUENCE [LARGE SCALE GENOMIC DNA]</scope>
    <source>
        <strain evidence="10">SpSt-769</strain>
    </source>
</reference>
<keyword evidence="6" id="KW-0804">Transcription</keyword>
<dbReference type="SMART" id="SM00448">
    <property type="entry name" value="REC"/>
    <property type="match status" value="1"/>
</dbReference>
<organism evidence="10">
    <name type="scientific">Desulfomonile tiedjei</name>
    <dbReference type="NCBI Taxonomy" id="2358"/>
    <lineage>
        <taxon>Bacteria</taxon>
        <taxon>Pseudomonadati</taxon>
        <taxon>Thermodesulfobacteriota</taxon>
        <taxon>Desulfomonilia</taxon>
        <taxon>Desulfomonilales</taxon>
        <taxon>Desulfomonilaceae</taxon>
        <taxon>Desulfomonile</taxon>
    </lineage>
</organism>
<dbReference type="PROSITE" id="PS00676">
    <property type="entry name" value="SIGMA54_INTERACT_2"/>
    <property type="match status" value="1"/>
</dbReference>
<dbReference type="GO" id="GO:0000160">
    <property type="term" value="P:phosphorelay signal transduction system"/>
    <property type="evidence" value="ECO:0007669"/>
    <property type="project" value="InterPro"/>
</dbReference>
<dbReference type="GO" id="GO:0005524">
    <property type="term" value="F:ATP binding"/>
    <property type="evidence" value="ECO:0007669"/>
    <property type="project" value="UniProtKB-KW"/>
</dbReference>
<dbReference type="Gene3D" id="1.10.8.60">
    <property type="match status" value="1"/>
</dbReference>
<keyword evidence="3" id="KW-0805">Transcription regulation</keyword>
<dbReference type="InterPro" id="IPR025662">
    <property type="entry name" value="Sigma_54_int_dom_ATP-bd_1"/>
</dbReference>
<evidence type="ECO:0000256" key="4">
    <source>
        <dbReference type="ARBA" id="ARBA00023125"/>
    </source>
</evidence>
<dbReference type="SUPFAM" id="SSF52540">
    <property type="entry name" value="P-loop containing nucleoside triphosphate hydrolases"/>
    <property type="match status" value="1"/>
</dbReference>
<comment type="caution">
    <text evidence="10">The sequence shown here is derived from an EMBL/GenBank/DDBJ whole genome shotgun (WGS) entry which is preliminary data.</text>
</comment>
<dbReference type="InterPro" id="IPR027417">
    <property type="entry name" value="P-loop_NTPase"/>
</dbReference>
<dbReference type="PANTHER" id="PTHR32071">
    <property type="entry name" value="TRANSCRIPTIONAL REGULATORY PROTEIN"/>
    <property type="match status" value="1"/>
</dbReference>
<dbReference type="InterPro" id="IPR003593">
    <property type="entry name" value="AAA+_ATPase"/>
</dbReference>
<dbReference type="Pfam" id="PF00158">
    <property type="entry name" value="Sigma54_activat"/>
    <property type="match status" value="1"/>
</dbReference>
<keyword evidence="5" id="KW-0010">Activator</keyword>
<keyword evidence="4" id="KW-0238">DNA-binding</keyword>
<dbReference type="Gene3D" id="1.10.10.60">
    <property type="entry name" value="Homeodomain-like"/>
    <property type="match status" value="1"/>
</dbReference>
<dbReference type="PROSITE" id="PS50045">
    <property type="entry name" value="SIGMA54_INTERACT_4"/>
    <property type="match status" value="1"/>
</dbReference>
<dbReference type="InterPro" id="IPR025943">
    <property type="entry name" value="Sigma_54_int_dom_ATP-bd_2"/>
</dbReference>
<dbReference type="FunFam" id="3.40.50.300:FF:000006">
    <property type="entry name" value="DNA-binding transcriptional regulator NtrC"/>
    <property type="match status" value="1"/>
</dbReference>
<name>A0A7C4ETA1_9BACT</name>
<evidence type="ECO:0000256" key="7">
    <source>
        <dbReference type="PROSITE-ProRule" id="PRU00169"/>
    </source>
</evidence>
<dbReference type="AlphaFoldDB" id="A0A7C4ETA1"/>
<dbReference type="InterPro" id="IPR002197">
    <property type="entry name" value="HTH_Fis"/>
</dbReference>
<dbReference type="PROSITE" id="PS00688">
    <property type="entry name" value="SIGMA54_INTERACT_3"/>
    <property type="match status" value="1"/>
</dbReference>
<dbReference type="PROSITE" id="PS50110">
    <property type="entry name" value="RESPONSE_REGULATORY"/>
    <property type="match status" value="1"/>
</dbReference>
<dbReference type="SMART" id="SM00382">
    <property type="entry name" value="AAA"/>
    <property type="match status" value="1"/>
</dbReference>
<dbReference type="Gene3D" id="3.40.50.300">
    <property type="entry name" value="P-loop containing nucleotide triphosphate hydrolases"/>
    <property type="match status" value="1"/>
</dbReference>
<dbReference type="InterPro" id="IPR001789">
    <property type="entry name" value="Sig_transdc_resp-reg_receiver"/>
</dbReference>
<feature type="domain" description="Response regulatory" evidence="9">
    <location>
        <begin position="11"/>
        <end position="125"/>
    </location>
</feature>
<accession>A0A7C4ETA1</accession>
<evidence type="ECO:0000256" key="2">
    <source>
        <dbReference type="ARBA" id="ARBA00022840"/>
    </source>
</evidence>
<evidence type="ECO:0000256" key="5">
    <source>
        <dbReference type="ARBA" id="ARBA00023159"/>
    </source>
</evidence>
<feature type="modified residue" description="4-aspartylphosphate" evidence="7">
    <location>
        <position position="60"/>
    </location>
</feature>
<dbReference type="Pfam" id="PF00072">
    <property type="entry name" value="Response_reg"/>
    <property type="match status" value="1"/>
</dbReference>
<dbReference type="GO" id="GO:0043565">
    <property type="term" value="F:sequence-specific DNA binding"/>
    <property type="evidence" value="ECO:0007669"/>
    <property type="project" value="InterPro"/>
</dbReference>
<dbReference type="EMBL" id="DTGT01000163">
    <property type="protein sequence ID" value="HGH60691.1"/>
    <property type="molecule type" value="Genomic_DNA"/>
</dbReference>
<dbReference type="InterPro" id="IPR009057">
    <property type="entry name" value="Homeodomain-like_sf"/>
</dbReference>
<sequence>MTPVHSDETARLAVVDDEPIVLIRLQKGLSKLGCHVDTYQDGTEFLERQTRRPYDVVFLDLRLQGINGLEVLKEAKRSCPETQVIIITGYPSIESVIEAVRLGAFHYVTKPLKLEEIRHLASRALEHKSLLTENRVLKSLLDPHHGMGEIIGISQAMRDVFAMIRKVAPLDCNILIRGESGTGKELVARLIHQQSMRRERPFVAFNCAGFAEELIASELFGYERGAFTGATATKLGILETAHGGTVFMDEIGDMPLTMQSKLLRVLQDRQILRVGSNKPIQLDLRFIAATNKDLRRAVAENRFREDLFFRLNVVEITLPSLQERREDVPILVQHFLKKYSKKFSKNVNAVDTAAHEILLSYSYPGNVRELENIIERAVALAEGNVLTVKELPPDLRQYSVQTYRDWATLKEWEQRYLRKVLESTGYNTAQAAKILDLPRTTLWRKMRKYGLTKPS</sequence>